<feature type="transmembrane region" description="Helical" evidence="7">
    <location>
        <begin position="168"/>
        <end position="188"/>
    </location>
</feature>
<feature type="transmembrane region" description="Helical" evidence="7">
    <location>
        <begin position="282"/>
        <end position="298"/>
    </location>
</feature>
<dbReference type="PANTHER" id="PTHR23513:SF6">
    <property type="entry name" value="MAJOR FACILITATOR SUPERFAMILY ASSOCIATED DOMAIN-CONTAINING PROTEIN"/>
    <property type="match status" value="1"/>
</dbReference>
<feature type="domain" description="Major facilitator superfamily (MFS) profile" evidence="8">
    <location>
        <begin position="215"/>
        <end position="407"/>
    </location>
</feature>
<dbReference type="PANTHER" id="PTHR23513">
    <property type="entry name" value="INTEGRAL MEMBRANE EFFLUX PROTEIN-RELATED"/>
    <property type="match status" value="1"/>
</dbReference>
<keyword evidence="2" id="KW-0813">Transport</keyword>
<comment type="subcellular location">
    <subcellularLocation>
        <location evidence="1">Cell membrane</location>
        <topology evidence="1">Multi-pass membrane protein</topology>
    </subcellularLocation>
</comment>
<proteinExistence type="predicted"/>
<reference evidence="9" key="1">
    <citation type="journal article" date="2014" name="Int. J. Syst. Evol. Microbiol.">
        <title>Complete genome sequence of Corynebacterium casei LMG S-19264T (=DSM 44701T), isolated from a smear-ripened cheese.</title>
        <authorList>
            <consortium name="US DOE Joint Genome Institute (JGI-PGF)"/>
            <person name="Walter F."/>
            <person name="Albersmeier A."/>
            <person name="Kalinowski J."/>
            <person name="Ruckert C."/>
        </authorList>
    </citation>
    <scope>NUCLEOTIDE SEQUENCE</scope>
    <source>
        <strain evidence="9">JCM 17251</strain>
    </source>
</reference>
<evidence type="ECO:0000259" key="8">
    <source>
        <dbReference type="PROSITE" id="PS50850"/>
    </source>
</evidence>
<keyword evidence="3" id="KW-1003">Cell membrane</keyword>
<evidence type="ECO:0000313" key="10">
    <source>
        <dbReference type="Proteomes" id="UP000624041"/>
    </source>
</evidence>
<dbReference type="Proteomes" id="UP000624041">
    <property type="component" value="Unassembled WGS sequence"/>
</dbReference>
<dbReference type="CDD" id="cd06173">
    <property type="entry name" value="MFS_MefA_like"/>
    <property type="match status" value="1"/>
</dbReference>
<feature type="transmembrane region" description="Helical" evidence="7">
    <location>
        <begin position="217"/>
        <end position="242"/>
    </location>
</feature>
<feature type="transmembrane region" description="Helical" evidence="7">
    <location>
        <begin position="372"/>
        <end position="393"/>
    </location>
</feature>
<dbReference type="GO" id="GO:0005886">
    <property type="term" value="C:plasma membrane"/>
    <property type="evidence" value="ECO:0007669"/>
    <property type="project" value="UniProtKB-SubCell"/>
</dbReference>
<reference evidence="9" key="2">
    <citation type="submission" date="2020-09" db="EMBL/GenBank/DDBJ databases">
        <authorList>
            <person name="Sun Q."/>
            <person name="Ohkuma M."/>
        </authorList>
    </citation>
    <scope>NUCLEOTIDE SEQUENCE</scope>
    <source>
        <strain evidence="9">JCM 17251</strain>
    </source>
</reference>
<accession>A0A917Y544</accession>
<dbReference type="AlphaFoldDB" id="A0A917Y544"/>
<evidence type="ECO:0000256" key="4">
    <source>
        <dbReference type="ARBA" id="ARBA00022692"/>
    </source>
</evidence>
<name>A0A917Y544_9BACI</name>
<comment type="caution">
    <text evidence="9">The sequence shown here is derived from an EMBL/GenBank/DDBJ whole genome shotgun (WGS) entry which is preliminary data.</text>
</comment>
<evidence type="ECO:0000256" key="3">
    <source>
        <dbReference type="ARBA" id="ARBA00022475"/>
    </source>
</evidence>
<evidence type="ECO:0000256" key="6">
    <source>
        <dbReference type="ARBA" id="ARBA00023136"/>
    </source>
</evidence>
<dbReference type="InterPro" id="IPR036259">
    <property type="entry name" value="MFS_trans_sf"/>
</dbReference>
<dbReference type="Gene3D" id="1.20.1250.20">
    <property type="entry name" value="MFS general substrate transporter like domains"/>
    <property type="match status" value="1"/>
</dbReference>
<dbReference type="InterPro" id="IPR020846">
    <property type="entry name" value="MFS_dom"/>
</dbReference>
<evidence type="ECO:0000256" key="5">
    <source>
        <dbReference type="ARBA" id="ARBA00022989"/>
    </source>
</evidence>
<dbReference type="EMBL" id="BMOS01000059">
    <property type="protein sequence ID" value="GGN67408.1"/>
    <property type="molecule type" value="Genomic_DNA"/>
</dbReference>
<keyword evidence="5 7" id="KW-1133">Transmembrane helix</keyword>
<evidence type="ECO:0000256" key="1">
    <source>
        <dbReference type="ARBA" id="ARBA00004651"/>
    </source>
</evidence>
<dbReference type="RefSeq" id="WP_188859782.1">
    <property type="nucleotide sequence ID" value="NZ_BMOS01000059.1"/>
</dbReference>
<feature type="transmembrane region" description="Helical" evidence="7">
    <location>
        <begin position="102"/>
        <end position="120"/>
    </location>
</feature>
<evidence type="ECO:0000256" key="7">
    <source>
        <dbReference type="SAM" id="Phobius"/>
    </source>
</evidence>
<feature type="transmembrane region" description="Helical" evidence="7">
    <location>
        <begin position="304"/>
        <end position="323"/>
    </location>
</feature>
<feature type="transmembrane region" description="Helical" evidence="7">
    <location>
        <begin position="141"/>
        <end position="162"/>
    </location>
</feature>
<evidence type="ECO:0000256" key="2">
    <source>
        <dbReference type="ARBA" id="ARBA00022448"/>
    </source>
</evidence>
<feature type="transmembrane region" description="Helical" evidence="7">
    <location>
        <begin position="344"/>
        <end position="366"/>
    </location>
</feature>
<dbReference type="Pfam" id="PF07690">
    <property type="entry name" value="MFS_1"/>
    <property type="match status" value="1"/>
</dbReference>
<evidence type="ECO:0000313" key="9">
    <source>
        <dbReference type="EMBL" id="GGN67408.1"/>
    </source>
</evidence>
<feature type="transmembrane region" description="Helical" evidence="7">
    <location>
        <begin position="12"/>
        <end position="37"/>
    </location>
</feature>
<dbReference type="PROSITE" id="PS50850">
    <property type="entry name" value="MFS"/>
    <property type="match status" value="1"/>
</dbReference>
<feature type="transmembrane region" description="Helical" evidence="7">
    <location>
        <begin position="254"/>
        <end position="275"/>
    </location>
</feature>
<protein>
    <submittedName>
        <fullName evidence="9">MFS transporter</fullName>
    </submittedName>
</protein>
<dbReference type="InterPro" id="IPR011701">
    <property type="entry name" value="MFS"/>
</dbReference>
<dbReference type="SUPFAM" id="SSF103473">
    <property type="entry name" value="MFS general substrate transporter"/>
    <property type="match status" value="1"/>
</dbReference>
<feature type="transmembrane region" description="Helical" evidence="7">
    <location>
        <begin position="49"/>
        <end position="68"/>
    </location>
</feature>
<organism evidence="9 10">
    <name type="scientific">Oceanobacillus indicireducens</name>
    <dbReference type="NCBI Taxonomy" id="1004261"/>
    <lineage>
        <taxon>Bacteria</taxon>
        <taxon>Bacillati</taxon>
        <taxon>Bacillota</taxon>
        <taxon>Bacilli</taxon>
        <taxon>Bacillales</taxon>
        <taxon>Bacillaceae</taxon>
        <taxon>Oceanobacillus</taxon>
    </lineage>
</organism>
<keyword evidence="6 7" id="KW-0472">Membrane</keyword>
<keyword evidence="10" id="KW-1185">Reference proteome</keyword>
<dbReference type="GO" id="GO:0022857">
    <property type="term" value="F:transmembrane transporter activity"/>
    <property type="evidence" value="ECO:0007669"/>
    <property type="project" value="InterPro"/>
</dbReference>
<feature type="transmembrane region" description="Helical" evidence="7">
    <location>
        <begin position="75"/>
        <end position="96"/>
    </location>
</feature>
<sequence>MNSSLFKNRSFVATWLGNGISELGGAFGTFCNSILIFQLTGSTMALGSMWLLYYIPSLILQLFIGPYIDRWSRKWIMILSQWTRGIVFILPLAALLSGNLEVWQIYAVQCVVGLITPFYVPANHAITPTIVEKEELPSANAYIDGTVRLMTFLSPIIAGIVIEYIGVHITLIFVSTLLIMSGFTLLFIQENRSNIEVRKTWLADFTEGMSFFFSQKVIVWLGVFLAFVQFGVGVTMVTTLPYSTQELGGTYAEYGYFMAGFPIGYIIGAFLVTRIQYKSRRYLMLGSLFIGGLTYVALCFNYSILLAITTETIAGIVMAVFSIHNTTIIQKVVPNALMGKVFSVRLLIIRGVMPLGVLIGGLLSEVFGVRPLYLLIGLLISIVSLAGICLPYFKFIDGKSSQEKMVS</sequence>
<keyword evidence="4 7" id="KW-0812">Transmembrane</keyword>
<gene>
    <name evidence="9" type="ORF">GCM10007971_38230</name>
</gene>